<evidence type="ECO:0000259" key="1">
    <source>
        <dbReference type="Pfam" id="PF01048"/>
    </source>
</evidence>
<dbReference type="GO" id="GO:0009116">
    <property type="term" value="P:nucleoside metabolic process"/>
    <property type="evidence" value="ECO:0007669"/>
    <property type="project" value="InterPro"/>
</dbReference>
<dbReference type="Proteomes" id="UP001144157">
    <property type="component" value="Unassembled WGS sequence"/>
</dbReference>
<protein>
    <recommendedName>
        <fullName evidence="1">Nucleoside phosphorylase domain-containing protein</fullName>
    </recommendedName>
</protein>
<dbReference type="Pfam" id="PF01048">
    <property type="entry name" value="PNP_UDP_1"/>
    <property type="match status" value="1"/>
</dbReference>
<dbReference type="EMBL" id="BRPE01000003">
    <property type="protein sequence ID" value="GLA82638.1"/>
    <property type="molecule type" value="Genomic_DNA"/>
</dbReference>
<dbReference type="Gene3D" id="3.40.50.1580">
    <property type="entry name" value="Nucleoside phosphorylase domain"/>
    <property type="match status" value="1"/>
</dbReference>
<dbReference type="GO" id="GO:0003824">
    <property type="term" value="F:catalytic activity"/>
    <property type="evidence" value="ECO:0007669"/>
    <property type="project" value="InterPro"/>
</dbReference>
<proteinExistence type="predicted"/>
<dbReference type="InterPro" id="IPR053137">
    <property type="entry name" value="NLR-like"/>
</dbReference>
<dbReference type="SUPFAM" id="SSF53167">
    <property type="entry name" value="Purine and uridine phosphorylases"/>
    <property type="match status" value="1"/>
</dbReference>
<name>A0A9W6AIU1_ASPTU</name>
<accession>A0A9W6AIU1</accession>
<comment type="caution">
    <text evidence="2">The sequence shown here is derived from an EMBL/GenBank/DDBJ whole genome shotgun (WGS) entry which is preliminary data.</text>
</comment>
<dbReference type="PANTHER" id="PTHR46082">
    <property type="entry name" value="ATP/GTP-BINDING PROTEIN-RELATED"/>
    <property type="match status" value="1"/>
</dbReference>
<feature type="domain" description="Nucleoside phosphorylase" evidence="1">
    <location>
        <begin position="15"/>
        <end position="303"/>
    </location>
</feature>
<organism evidence="2 3">
    <name type="scientific">Aspergillus tubingensis</name>
    <dbReference type="NCBI Taxonomy" id="5068"/>
    <lineage>
        <taxon>Eukaryota</taxon>
        <taxon>Fungi</taxon>
        <taxon>Dikarya</taxon>
        <taxon>Ascomycota</taxon>
        <taxon>Pezizomycotina</taxon>
        <taxon>Eurotiomycetes</taxon>
        <taxon>Eurotiomycetidae</taxon>
        <taxon>Eurotiales</taxon>
        <taxon>Aspergillaceae</taxon>
        <taxon>Aspergillus</taxon>
        <taxon>Aspergillus subgen. Circumdati</taxon>
    </lineage>
</organism>
<dbReference type="PANTHER" id="PTHR46082:SF11">
    <property type="entry name" value="AAA+ ATPASE DOMAIN-CONTAINING PROTEIN-RELATED"/>
    <property type="match status" value="1"/>
</dbReference>
<dbReference type="InterPro" id="IPR000845">
    <property type="entry name" value="Nucleoside_phosphorylase_d"/>
</dbReference>
<sequence length="359" mass="39747">MAARPTTSSDDYIVGWICALPCELDAARRALDQEYDCQLKLSENDQNVYVYGEINGFNIVIACPPFAEYGTTPATITAQHMKASFKSLRYRFLVGVGGGAPSKSNDIRLGDVVVSTPVGNDSGVIPYDWGKRLPSGQFQQIGTLNKPPQPLRRAISCLQTDHNFNTYLAGSLAPILTYGKRIECPAHDKDRLFASSYAHPDPEAPCASCDQTQVISRKKRLSDCPRVHYGLIASGNQVKDAVTRDELANSRGILCFEMEAAGSMDEFECLVVRGICDYSDSHKNKDWQPYAAASAAAYVKTLLKYLPRPIKKIPEDEVGVSPALKEILRKLFVTDPNEDRRRLMARRGGPSKDTCQWIF</sequence>
<evidence type="ECO:0000313" key="3">
    <source>
        <dbReference type="Proteomes" id="UP001144157"/>
    </source>
</evidence>
<evidence type="ECO:0000313" key="2">
    <source>
        <dbReference type="EMBL" id="GLA82638.1"/>
    </source>
</evidence>
<dbReference type="InterPro" id="IPR035994">
    <property type="entry name" value="Nucleoside_phosphorylase_sf"/>
</dbReference>
<gene>
    <name evidence="2" type="ORF">AtubIFM56815_006825</name>
</gene>
<dbReference type="AlphaFoldDB" id="A0A9W6AIU1"/>
<reference evidence="2" key="1">
    <citation type="submission" date="2022-07" db="EMBL/GenBank/DDBJ databases">
        <title>Taxonomy of Aspergillus series Nigri: significant species reduction supported by multi-species coalescent approaches.</title>
        <authorList>
            <person name="Bian C."/>
            <person name="Kusuya Y."/>
            <person name="Sklenar F."/>
            <person name="D'hooge E."/>
            <person name="Yaguchi T."/>
            <person name="Takahashi H."/>
            <person name="Hubka V."/>
        </authorList>
    </citation>
    <scope>NUCLEOTIDE SEQUENCE</scope>
    <source>
        <strain evidence="2">IFM 56815</strain>
    </source>
</reference>